<evidence type="ECO:0000256" key="10">
    <source>
        <dbReference type="RuleBase" id="RU362068"/>
    </source>
</evidence>
<dbReference type="PANTHER" id="PTHR43765">
    <property type="entry name" value="2-DEHYDROPANTOATE 2-REDUCTASE-RELATED"/>
    <property type="match status" value="1"/>
</dbReference>
<dbReference type="EC" id="1.1.1.169" evidence="3 10"/>
<dbReference type="GO" id="GO:0005737">
    <property type="term" value="C:cytoplasm"/>
    <property type="evidence" value="ECO:0007669"/>
    <property type="project" value="TreeGrafter"/>
</dbReference>
<dbReference type="InterPro" id="IPR050838">
    <property type="entry name" value="Ketopantoate_reductase"/>
</dbReference>
<dbReference type="GO" id="GO:0008677">
    <property type="term" value="F:2-dehydropantoate 2-reductase activity"/>
    <property type="evidence" value="ECO:0007669"/>
    <property type="project" value="UniProtKB-EC"/>
</dbReference>
<comment type="function">
    <text evidence="10">Catalyzes the NADPH-dependent reduction of ketopantoate into pantoic acid.</text>
</comment>
<dbReference type="SUPFAM" id="SSF48179">
    <property type="entry name" value="6-phosphogluconate dehydrogenase C-terminal domain-like"/>
    <property type="match status" value="1"/>
</dbReference>
<dbReference type="PANTHER" id="PTHR43765:SF2">
    <property type="entry name" value="2-DEHYDROPANTOATE 2-REDUCTASE"/>
    <property type="match status" value="1"/>
</dbReference>
<evidence type="ECO:0000256" key="9">
    <source>
        <dbReference type="ARBA" id="ARBA00048793"/>
    </source>
</evidence>
<dbReference type="InterPro" id="IPR008927">
    <property type="entry name" value="6-PGluconate_DH-like_C_sf"/>
</dbReference>
<dbReference type="GO" id="GO:0050661">
    <property type="term" value="F:NADP binding"/>
    <property type="evidence" value="ECO:0007669"/>
    <property type="project" value="TreeGrafter"/>
</dbReference>
<evidence type="ECO:0000256" key="3">
    <source>
        <dbReference type="ARBA" id="ARBA00013014"/>
    </source>
</evidence>
<dbReference type="InterPro" id="IPR003710">
    <property type="entry name" value="ApbA"/>
</dbReference>
<accession>A0A437QRS8</accession>
<evidence type="ECO:0000259" key="12">
    <source>
        <dbReference type="Pfam" id="PF08546"/>
    </source>
</evidence>
<protein>
    <recommendedName>
        <fullName evidence="4 10">2-dehydropantoate 2-reductase</fullName>
        <ecNumber evidence="3 10">1.1.1.169</ecNumber>
    </recommendedName>
    <alternativeName>
        <fullName evidence="8 10">Ketopantoate reductase</fullName>
    </alternativeName>
</protein>
<dbReference type="InterPro" id="IPR013332">
    <property type="entry name" value="KPR_N"/>
</dbReference>
<evidence type="ECO:0000256" key="8">
    <source>
        <dbReference type="ARBA" id="ARBA00032024"/>
    </source>
</evidence>
<dbReference type="UniPathway" id="UPA00028">
    <property type="reaction ID" value="UER00004"/>
</dbReference>
<sequence>MEQHRSEVSTGISQKPWLVVGRGAIGLLAASRWALAQQPVQLWLRQAQSLNYRFSVGSRDFPMQLAGATHGPFDKVLIPVKAFDTVAAVQQLLPHLSEHAHIVLCHNGMGTLEQVQALLLPSQGLWFASTTQGAYKPSPLQVRHTGFGETMLGACNAAARSSVTTIASDLNIALGPLQQVADITPYLWKKLAINCVINPLTALLQVRNGELLKAEYQVQISQLLTEFVLVAKACGQQFSLDELQQLIEKVQQTTAQNLSSMQQDVANQRRTELNAITGFLLQQAAAHQIQLPAHLALYQQLTARLQPWQY</sequence>
<proteinExistence type="inferred from homology"/>
<evidence type="ECO:0000256" key="2">
    <source>
        <dbReference type="ARBA" id="ARBA00007870"/>
    </source>
</evidence>
<dbReference type="SUPFAM" id="SSF51735">
    <property type="entry name" value="NAD(P)-binding Rossmann-fold domains"/>
    <property type="match status" value="1"/>
</dbReference>
<dbReference type="InterPro" id="IPR013752">
    <property type="entry name" value="KPA_reductase"/>
</dbReference>
<dbReference type="RefSeq" id="WP_127699220.1">
    <property type="nucleotide sequence ID" value="NZ_SACS01000011.1"/>
</dbReference>
<dbReference type="Gene3D" id="1.10.1040.10">
    <property type="entry name" value="N-(1-d-carboxylethyl)-l-norvaline Dehydrogenase, domain 2"/>
    <property type="match status" value="1"/>
</dbReference>
<dbReference type="Proteomes" id="UP000283077">
    <property type="component" value="Unassembled WGS sequence"/>
</dbReference>
<evidence type="ECO:0000256" key="6">
    <source>
        <dbReference type="ARBA" id="ARBA00022857"/>
    </source>
</evidence>
<gene>
    <name evidence="13" type="ORF">EOE67_11485</name>
</gene>
<dbReference type="InterPro" id="IPR013328">
    <property type="entry name" value="6PGD_dom2"/>
</dbReference>
<evidence type="ECO:0000256" key="5">
    <source>
        <dbReference type="ARBA" id="ARBA00022655"/>
    </source>
</evidence>
<dbReference type="NCBIfam" id="TIGR00745">
    <property type="entry name" value="apbA_panE"/>
    <property type="match status" value="1"/>
</dbReference>
<dbReference type="EMBL" id="SACS01000011">
    <property type="protein sequence ID" value="RVU37208.1"/>
    <property type="molecule type" value="Genomic_DNA"/>
</dbReference>
<dbReference type="AlphaFoldDB" id="A0A437QRS8"/>
<keyword evidence="6 10" id="KW-0521">NADP</keyword>
<evidence type="ECO:0000256" key="1">
    <source>
        <dbReference type="ARBA" id="ARBA00004994"/>
    </source>
</evidence>
<name>A0A437QRS8_9GAMM</name>
<evidence type="ECO:0000259" key="11">
    <source>
        <dbReference type="Pfam" id="PF02558"/>
    </source>
</evidence>
<feature type="domain" description="Ketopantoate reductase N-terminal" evidence="11">
    <location>
        <begin position="17"/>
        <end position="155"/>
    </location>
</feature>
<keyword evidence="5 10" id="KW-0566">Pantothenate biosynthesis</keyword>
<organism evidence="13 14">
    <name type="scientific">Rheinheimera riviphila</name>
    <dbReference type="NCBI Taxonomy" id="1834037"/>
    <lineage>
        <taxon>Bacteria</taxon>
        <taxon>Pseudomonadati</taxon>
        <taxon>Pseudomonadota</taxon>
        <taxon>Gammaproteobacteria</taxon>
        <taxon>Chromatiales</taxon>
        <taxon>Chromatiaceae</taxon>
        <taxon>Rheinheimera</taxon>
    </lineage>
</organism>
<dbReference type="InterPro" id="IPR036291">
    <property type="entry name" value="NAD(P)-bd_dom_sf"/>
</dbReference>
<comment type="similarity">
    <text evidence="2 10">Belongs to the ketopantoate reductase family.</text>
</comment>
<keyword evidence="14" id="KW-1185">Reference proteome</keyword>
<evidence type="ECO:0000313" key="14">
    <source>
        <dbReference type="Proteomes" id="UP000283077"/>
    </source>
</evidence>
<dbReference type="Pfam" id="PF08546">
    <property type="entry name" value="ApbA_C"/>
    <property type="match status" value="1"/>
</dbReference>
<evidence type="ECO:0000256" key="7">
    <source>
        <dbReference type="ARBA" id="ARBA00023002"/>
    </source>
</evidence>
<evidence type="ECO:0000313" key="13">
    <source>
        <dbReference type="EMBL" id="RVU37208.1"/>
    </source>
</evidence>
<comment type="caution">
    <text evidence="13">The sequence shown here is derived from an EMBL/GenBank/DDBJ whole genome shotgun (WGS) entry which is preliminary data.</text>
</comment>
<dbReference type="GO" id="GO:0015940">
    <property type="term" value="P:pantothenate biosynthetic process"/>
    <property type="evidence" value="ECO:0007669"/>
    <property type="project" value="UniProtKB-UniPathway"/>
</dbReference>
<dbReference type="OrthoDB" id="6530772at2"/>
<dbReference type="Gene3D" id="3.40.50.720">
    <property type="entry name" value="NAD(P)-binding Rossmann-like Domain"/>
    <property type="match status" value="1"/>
</dbReference>
<comment type="pathway">
    <text evidence="1 10">Cofactor biosynthesis; (R)-pantothenate biosynthesis; (R)-pantoate from 3-methyl-2-oxobutanoate: step 2/2.</text>
</comment>
<feature type="domain" description="Ketopantoate reductase C-terminal" evidence="12">
    <location>
        <begin position="182"/>
        <end position="303"/>
    </location>
</feature>
<dbReference type="Pfam" id="PF02558">
    <property type="entry name" value="ApbA"/>
    <property type="match status" value="1"/>
</dbReference>
<comment type="catalytic activity">
    <reaction evidence="9 10">
        <text>(R)-pantoate + NADP(+) = 2-dehydropantoate + NADPH + H(+)</text>
        <dbReference type="Rhea" id="RHEA:16233"/>
        <dbReference type="ChEBI" id="CHEBI:11561"/>
        <dbReference type="ChEBI" id="CHEBI:15378"/>
        <dbReference type="ChEBI" id="CHEBI:15980"/>
        <dbReference type="ChEBI" id="CHEBI:57783"/>
        <dbReference type="ChEBI" id="CHEBI:58349"/>
        <dbReference type="EC" id="1.1.1.169"/>
    </reaction>
</comment>
<evidence type="ECO:0000256" key="4">
    <source>
        <dbReference type="ARBA" id="ARBA00019465"/>
    </source>
</evidence>
<keyword evidence="7 10" id="KW-0560">Oxidoreductase</keyword>
<reference evidence="13 14" key="1">
    <citation type="submission" date="2019-01" db="EMBL/GenBank/DDBJ databases">
        <authorList>
            <person name="Chen W.-M."/>
        </authorList>
    </citation>
    <scope>NUCLEOTIDE SEQUENCE [LARGE SCALE GENOMIC DNA]</scope>
    <source>
        <strain evidence="13 14">KYPC3</strain>
    </source>
</reference>